<evidence type="ECO:0000313" key="3">
    <source>
        <dbReference type="Proteomes" id="UP000216021"/>
    </source>
</evidence>
<reference evidence="2 3" key="1">
    <citation type="submission" date="2016-11" db="EMBL/GenBank/DDBJ databases">
        <title>Rahnella oryzae sp. nov., isolated from rice root.</title>
        <authorList>
            <person name="Zhang X.-X."/>
            <person name="Zhang J."/>
        </authorList>
    </citation>
    <scope>NUCLEOTIDE SEQUENCE [LARGE SCALE GENOMIC DNA]</scope>
    <source>
        <strain evidence="2 3">J11-6</strain>
    </source>
</reference>
<keyword evidence="1" id="KW-0812">Transmembrane</keyword>
<gene>
    <name evidence="2" type="ORF">BMI79_05230</name>
</gene>
<sequence>MYLAEQRAYRQRSHGVMVAGYGAWLAGYVVTLIAVEVHPFAAADLTSDTQNDWPTLALTRWVGAAQHFPTDPAP</sequence>
<keyword evidence="1" id="KW-1133">Transmembrane helix</keyword>
<dbReference type="Proteomes" id="UP000216021">
    <property type="component" value="Unassembled WGS sequence"/>
</dbReference>
<comment type="caution">
    <text evidence="2">The sequence shown here is derived from an EMBL/GenBank/DDBJ whole genome shotgun (WGS) entry which is preliminary data.</text>
</comment>
<dbReference type="AlphaFoldDB" id="A0A1S8CNZ2"/>
<accession>A0A1S8CNZ2</accession>
<name>A0A1S8CNZ2_9GAMM</name>
<proteinExistence type="predicted"/>
<feature type="transmembrane region" description="Helical" evidence="1">
    <location>
        <begin position="21"/>
        <end position="41"/>
    </location>
</feature>
<organism evidence="2 3">
    <name type="scientific">Serratia oryzae</name>
    <dbReference type="NCBI Taxonomy" id="2034155"/>
    <lineage>
        <taxon>Bacteria</taxon>
        <taxon>Pseudomonadati</taxon>
        <taxon>Pseudomonadota</taxon>
        <taxon>Gammaproteobacteria</taxon>
        <taxon>Enterobacterales</taxon>
        <taxon>Yersiniaceae</taxon>
        <taxon>Serratia</taxon>
    </lineage>
</organism>
<dbReference type="STRING" id="2034155.BMI79_05230"/>
<keyword evidence="3" id="KW-1185">Reference proteome</keyword>
<evidence type="ECO:0000256" key="1">
    <source>
        <dbReference type="SAM" id="Phobius"/>
    </source>
</evidence>
<keyword evidence="1" id="KW-0472">Membrane</keyword>
<dbReference type="EMBL" id="MOXD01000002">
    <property type="protein sequence ID" value="OMQ25706.1"/>
    <property type="molecule type" value="Genomic_DNA"/>
</dbReference>
<protein>
    <submittedName>
        <fullName evidence="2">Uncharacterized protein</fullName>
    </submittedName>
</protein>
<evidence type="ECO:0000313" key="2">
    <source>
        <dbReference type="EMBL" id="OMQ25706.1"/>
    </source>
</evidence>